<organism evidence="1 2">
    <name type="scientific">Taxus chinensis</name>
    <name type="common">Chinese yew</name>
    <name type="synonym">Taxus wallichiana var. chinensis</name>
    <dbReference type="NCBI Taxonomy" id="29808"/>
    <lineage>
        <taxon>Eukaryota</taxon>
        <taxon>Viridiplantae</taxon>
        <taxon>Streptophyta</taxon>
        <taxon>Embryophyta</taxon>
        <taxon>Tracheophyta</taxon>
        <taxon>Spermatophyta</taxon>
        <taxon>Pinopsida</taxon>
        <taxon>Pinidae</taxon>
        <taxon>Conifers II</taxon>
        <taxon>Cupressales</taxon>
        <taxon>Taxaceae</taxon>
        <taxon>Taxus</taxon>
    </lineage>
</organism>
<feature type="non-terminal residue" evidence="1">
    <location>
        <position position="1"/>
    </location>
</feature>
<feature type="non-terminal residue" evidence="1">
    <location>
        <position position="66"/>
    </location>
</feature>
<comment type="caution">
    <text evidence="1">The sequence shown here is derived from an EMBL/GenBank/DDBJ whole genome shotgun (WGS) entry which is preliminary data.</text>
</comment>
<proteinExistence type="predicted"/>
<reference evidence="1 2" key="1">
    <citation type="journal article" date="2021" name="Nat. Plants">
        <title>The Taxus genome provides insights into paclitaxel biosynthesis.</title>
        <authorList>
            <person name="Xiong X."/>
            <person name="Gou J."/>
            <person name="Liao Q."/>
            <person name="Li Y."/>
            <person name="Zhou Q."/>
            <person name="Bi G."/>
            <person name="Li C."/>
            <person name="Du R."/>
            <person name="Wang X."/>
            <person name="Sun T."/>
            <person name="Guo L."/>
            <person name="Liang H."/>
            <person name="Lu P."/>
            <person name="Wu Y."/>
            <person name="Zhang Z."/>
            <person name="Ro D.K."/>
            <person name="Shang Y."/>
            <person name="Huang S."/>
            <person name="Yan J."/>
        </authorList>
    </citation>
    <scope>NUCLEOTIDE SEQUENCE [LARGE SCALE GENOMIC DNA]</scope>
    <source>
        <strain evidence="1">Ta-2019</strain>
    </source>
</reference>
<protein>
    <submittedName>
        <fullName evidence="1">Uncharacterized protein</fullName>
    </submittedName>
</protein>
<sequence length="66" mass="7308">IDPGKIVRNWLSPAQGAPLGHIGSTMTPDSEGRLEIGRFKYRKQRIFAEGLYNRDAARAAKRSNAP</sequence>
<evidence type="ECO:0000313" key="1">
    <source>
        <dbReference type="EMBL" id="KAH9316850.1"/>
    </source>
</evidence>
<accession>A0AA38LCT7</accession>
<gene>
    <name evidence="1" type="ORF">KI387_018619</name>
</gene>
<dbReference type="Proteomes" id="UP000824469">
    <property type="component" value="Unassembled WGS sequence"/>
</dbReference>
<dbReference type="AlphaFoldDB" id="A0AA38LCT7"/>
<evidence type="ECO:0000313" key="2">
    <source>
        <dbReference type="Proteomes" id="UP000824469"/>
    </source>
</evidence>
<keyword evidence="2" id="KW-1185">Reference proteome</keyword>
<name>A0AA38LCT7_TAXCH</name>
<dbReference type="EMBL" id="JAHRHJ020000004">
    <property type="protein sequence ID" value="KAH9316850.1"/>
    <property type="molecule type" value="Genomic_DNA"/>
</dbReference>